<comment type="caution">
    <text evidence="2">The sequence shown here is derived from an EMBL/GenBank/DDBJ whole genome shotgun (WGS) entry which is preliminary data.</text>
</comment>
<dbReference type="Proteomes" id="UP000813385">
    <property type="component" value="Unassembled WGS sequence"/>
</dbReference>
<protein>
    <submittedName>
        <fullName evidence="2">Increased loss of mitochondrial DNA protein 1</fullName>
    </submittedName>
</protein>
<evidence type="ECO:0000313" key="3">
    <source>
        <dbReference type="Proteomes" id="UP000813385"/>
    </source>
</evidence>
<dbReference type="Pfam" id="PF10311">
    <property type="entry name" value="Ilm1"/>
    <property type="match status" value="1"/>
</dbReference>
<reference evidence="2" key="1">
    <citation type="journal article" date="2021" name="Nat. Commun.">
        <title>Genetic determinants of endophytism in the Arabidopsis root mycobiome.</title>
        <authorList>
            <person name="Mesny F."/>
            <person name="Miyauchi S."/>
            <person name="Thiergart T."/>
            <person name="Pickel B."/>
            <person name="Atanasova L."/>
            <person name="Karlsson M."/>
            <person name="Huettel B."/>
            <person name="Barry K.W."/>
            <person name="Haridas S."/>
            <person name="Chen C."/>
            <person name="Bauer D."/>
            <person name="Andreopoulos W."/>
            <person name="Pangilinan J."/>
            <person name="LaButti K."/>
            <person name="Riley R."/>
            <person name="Lipzen A."/>
            <person name="Clum A."/>
            <person name="Drula E."/>
            <person name="Henrissat B."/>
            <person name="Kohler A."/>
            <person name="Grigoriev I.V."/>
            <person name="Martin F.M."/>
            <person name="Hacquard S."/>
        </authorList>
    </citation>
    <scope>NUCLEOTIDE SEQUENCE</scope>
    <source>
        <strain evidence="2">MPI-CAGE-AT-0016</strain>
    </source>
</reference>
<keyword evidence="1" id="KW-0812">Transmembrane</keyword>
<dbReference type="EMBL" id="JAGPXD010000002">
    <property type="protein sequence ID" value="KAH7369456.1"/>
    <property type="molecule type" value="Genomic_DNA"/>
</dbReference>
<proteinExistence type="predicted"/>
<feature type="transmembrane region" description="Helical" evidence="1">
    <location>
        <begin position="95"/>
        <end position="113"/>
    </location>
</feature>
<accession>A0A8K0TM79</accession>
<evidence type="ECO:0000313" key="2">
    <source>
        <dbReference type="EMBL" id="KAH7369456.1"/>
    </source>
</evidence>
<keyword evidence="1" id="KW-1133">Transmembrane helix</keyword>
<organism evidence="2 3">
    <name type="scientific">Plectosphaerella cucumerina</name>
    <dbReference type="NCBI Taxonomy" id="40658"/>
    <lineage>
        <taxon>Eukaryota</taxon>
        <taxon>Fungi</taxon>
        <taxon>Dikarya</taxon>
        <taxon>Ascomycota</taxon>
        <taxon>Pezizomycotina</taxon>
        <taxon>Sordariomycetes</taxon>
        <taxon>Hypocreomycetidae</taxon>
        <taxon>Glomerellales</taxon>
        <taxon>Plectosphaerellaceae</taxon>
        <taxon>Plectosphaerella</taxon>
    </lineage>
</organism>
<keyword evidence="1" id="KW-0472">Membrane</keyword>
<dbReference type="PANTHER" id="PTHR28029:SF1">
    <property type="entry name" value="PROTEIN ILM1"/>
    <property type="match status" value="1"/>
</dbReference>
<keyword evidence="3" id="KW-1185">Reference proteome</keyword>
<feature type="transmembrane region" description="Helical" evidence="1">
    <location>
        <begin position="56"/>
        <end position="75"/>
    </location>
</feature>
<dbReference type="OrthoDB" id="5299849at2759"/>
<evidence type="ECO:0000256" key="1">
    <source>
        <dbReference type="SAM" id="Phobius"/>
    </source>
</evidence>
<dbReference type="PANTHER" id="PTHR28029">
    <property type="entry name" value="PROTEIN ILM1"/>
    <property type="match status" value="1"/>
</dbReference>
<name>A0A8K0TM79_9PEZI</name>
<feature type="transmembrane region" description="Helical" evidence="1">
    <location>
        <begin position="133"/>
        <end position="152"/>
    </location>
</feature>
<sequence length="173" mass="19161">MALISASTIISSICLFHLTVAFFFLTNPITIADQGLVWILGSSMGIPHARAFENQSAPLSFAAFVLVFVGVTDLMSLSMPEEISLLYHWGTQAPIRLFLALSAVVYCAVFGSNAHGANKGFSARGHDGISNDVFFAFAFVEMVTWFWIWITLREERPELVKKSLKDNKPVQKE</sequence>
<gene>
    <name evidence="2" type="ORF">B0T11DRAFT_73645</name>
</gene>
<dbReference type="InterPro" id="IPR018815">
    <property type="entry name" value="Incr_loss_mito_DNA_1"/>
</dbReference>
<dbReference type="AlphaFoldDB" id="A0A8K0TM79"/>